<accession>A0A9W6WVS0</accession>
<dbReference type="InterPro" id="IPR027413">
    <property type="entry name" value="GROEL-like_equatorial_sf"/>
</dbReference>
<reference evidence="2" key="1">
    <citation type="submission" date="2023-04" db="EMBL/GenBank/DDBJ databases">
        <title>Phytophthora lilii NBRC 32176.</title>
        <authorList>
            <person name="Ichikawa N."/>
            <person name="Sato H."/>
            <person name="Tonouchi N."/>
        </authorList>
    </citation>
    <scope>NUCLEOTIDE SEQUENCE</scope>
    <source>
        <strain evidence="2">NBRC 32176</strain>
    </source>
</reference>
<dbReference type="Gene3D" id="3.30.260.10">
    <property type="entry name" value="TCP-1-like chaperonin intermediate domain"/>
    <property type="match status" value="1"/>
</dbReference>
<name>A0A9W6WVS0_9STRA</name>
<dbReference type="InterPro" id="IPR027409">
    <property type="entry name" value="GroEL-like_apical_dom_sf"/>
</dbReference>
<gene>
    <name evidence="2" type="ORF">Plil01_001250900</name>
</gene>
<feature type="domain" description="Phosphoribosyltransferase" evidence="1">
    <location>
        <begin position="5"/>
        <end position="127"/>
    </location>
</feature>
<evidence type="ECO:0000313" key="3">
    <source>
        <dbReference type="Proteomes" id="UP001165083"/>
    </source>
</evidence>
<dbReference type="Pfam" id="PF14681">
    <property type="entry name" value="UPRTase"/>
    <property type="match status" value="1"/>
</dbReference>
<dbReference type="InterPro" id="IPR027410">
    <property type="entry name" value="TCP-1-like_intermed_sf"/>
</dbReference>
<dbReference type="Gene3D" id="3.40.50.2020">
    <property type="match status" value="1"/>
</dbReference>
<evidence type="ECO:0000259" key="1">
    <source>
        <dbReference type="Pfam" id="PF14681"/>
    </source>
</evidence>
<dbReference type="InterPro" id="IPR000836">
    <property type="entry name" value="PRTase_dom"/>
</dbReference>
<keyword evidence="3" id="KW-1185">Reference proteome</keyword>
<proteinExistence type="predicted"/>
<evidence type="ECO:0000313" key="2">
    <source>
        <dbReference type="EMBL" id="GMF29459.1"/>
    </source>
</evidence>
<sequence length="615" mass="67064">MTTSTGYLTYGLERTDDFCGVAIGAEGFPFLVLFHQMEPDAPQGSIHVEQETDQQGQHSWRLDHMDLPSDITRYRVLLFSSTVSTGGGECKAIDALCSLGVQEDRITLVVILCSTDSLVVICNRFPDELDETLFSADAYTVASTLQSQNAGTAILQQALDEQRKVFGTSSTATSLAVRVASILDPVRFCGDEELPLRELITTRVVLGGATSDCNSRVFGGILLPIEDGLSRDILRRRFNFSGGTIAIDGGIALIDGDVETVDFALDYSVQVIFAHGEVSAQVLDASASTPNAGICIPVSSYDFLHKLAEMSGAEIVDSCEEILPSTIGHECLLMQLHNLAVHKVSDDEGGDETVSFFLQIKLPDASHQPHASIVVQGPTRSLAVEVRNDTSKMVWRLRNALRSGYLLPGNGSLWCASAAAVALAAETLNESSRELLNFATAYLAYPLVQLGVILLENSGGWKPNSADNSFFSRLSKVRNVQNRFARGVHDVGASKFFSRYYDFRAAEYAVIPLRLTEPESEDGRLFHADDRCQAAKTGEQLQQLLAKKASVDDAFTALKLDGDVNKILTHTNWKSWNTYIGMLGKQNDEANVAVISTLTKTYEDEAVAKCFMTQR</sequence>
<organism evidence="2 3">
    <name type="scientific">Phytophthora lilii</name>
    <dbReference type="NCBI Taxonomy" id="2077276"/>
    <lineage>
        <taxon>Eukaryota</taxon>
        <taxon>Sar</taxon>
        <taxon>Stramenopiles</taxon>
        <taxon>Oomycota</taxon>
        <taxon>Peronosporomycetes</taxon>
        <taxon>Peronosporales</taxon>
        <taxon>Peronosporaceae</taxon>
        <taxon>Phytophthora</taxon>
    </lineage>
</organism>
<dbReference type="AlphaFoldDB" id="A0A9W6WVS0"/>
<protein>
    <submittedName>
        <fullName evidence="2">Unnamed protein product</fullName>
    </submittedName>
</protein>
<dbReference type="EMBL" id="BSXW01000778">
    <property type="protein sequence ID" value="GMF29459.1"/>
    <property type="molecule type" value="Genomic_DNA"/>
</dbReference>
<dbReference type="Proteomes" id="UP001165083">
    <property type="component" value="Unassembled WGS sequence"/>
</dbReference>
<dbReference type="SUPFAM" id="SSF53271">
    <property type="entry name" value="PRTase-like"/>
    <property type="match status" value="1"/>
</dbReference>
<dbReference type="InterPro" id="IPR029057">
    <property type="entry name" value="PRTase-like"/>
</dbReference>
<dbReference type="OrthoDB" id="125347at2759"/>
<comment type="caution">
    <text evidence="2">The sequence shown here is derived from an EMBL/GenBank/DDBJ whole genome shotgun (WGS) entry which is preliminary data.</text>
</comment>
<dbReference type="Gene3D" id="3.50.7.10">
    <property type="entry name" value="GroEL"/>
    <property type="match status" value="1"/>
</dbReference>
<dbReference type="Gene3D" id="1.10.560.10">
    <property type="entry name" value="GroEL-like equatorial domain"/>
    <property type="match status" value="1"/>
</dbReference>